<proteinExistence type="predicted"/>
<dbReference type="InterPro" id="IPR036291">
    <property type="entry name" value="NAD(P)-bd_dom_sf"/>
</dbReference>
<dbReference type="Proteomes" id="UP001201463">
    <property type="component" value="Unassembled WGS sequence"/>
</dbReference>
<evidence type="ECO:0000313" key="2">
    <source>
        <dbReference type="EMBL" id="MCE4535690.1"/>
    </source>
</evidence>
<comment type="caution">
    <text evidence="2">The sequence shown here is derived from an EMBL/GenBank/DDBJ whole genome shotgun (WGS) entry which is preliminary data.</text>
</comment>
<organism evidence="2 3">
    <name type="scientific">Pelomonas caseinilytica</name>
    <dbReference type="NCBI Taxonomy" id="2906763"/>
    <lineage>
        <taxon>Bacteria</taxon>
        <taxon>Pseudomonadati</taxon>
        <taxon>Pseudomonadota</taxon>
        <taxon>Betaproteobacteria</taxon>
        <taxon>Burkholderiales</taxon>
        <taxon>Sphaerotilaceae</taxon>
        <taxon>Roseateles</taxon>
    </lineage>
</organism>
<dbReference type="EMBL" id="JAJTWT010000001">
    <property type="protein sequence ID" value="MCE4535690.1"/>
    <property type="molecule type" value="Genomic_DNA"/>
</dbReference>
<dbReference type="InterPro" id="IPR013154">
    <property type="entry name" value="ADH-like_N"/>
</dbReference>
<keyword evidence="3" id="KW-1185">Reference proteome</keyword>
<gene>
    <name evidence="2" type="ORF">LXT12_00235</name>
</gene>
<dbReference type="InterPro" id="IPR050700">
    <property type="entry name" value="YIM1/Zinc_Alcohol_DH_Fams"/>
</dbReference>
<accession>A0ABS8X9A4</accession>
<name>A0ABS8X9A4_9BURK</name>
<dbReference type="SUPFAM" id="SSF51735">
    <property type="entry name" value="NAD(P)-binding Rossmann-fold domains"/>
    <property type="match status" value="1"/>
</dbReference>
<dbReference type="InterPro" id="IPR011032">
    <property type="entry name" value="GroES-like_sf"/>
</dbReference>
<evidence type="ECO:0000259" key="1">
    <source>
        <dbReference type="SMART" id="SM00829"/>
    </source>
</evidence>
<reference evidence="2 3" key="1">
    <citation type="submission" date="2021-12" db="EMBL/GenBank/DDBJ databases">
        <title>Genome seq of p7.</title>
        <authorList>
            <person name="Seo T."/>
        </authorList>
    </citation>
    <scope>NUCLEOTIDE SEQUENCE [LARGE SCALE GENOMIC DNA]</scope>
    <source>
        <strain evidence="2 3">P7</strain>
    </source>
</reference>
<dbReference type="Gene3D" id="3.40.50.720">
    <property type="entry name" value="NAD(P)-binding Rossmann-like Domain"/>
    <property type="match status" value="1"/>
</dbReference>
<dbReference type="SUPFAM" id="SSF50129">
    <property type="entry name" value="GroES-like"/>
    <property type="match status" value="1"/>
</dbReference>
<evidence type="ECO:0000313" key="3">
    <source>
        <dbReference type="Proteomes" id="UP001201463"/>
    </source>
</evidence>
<dbReference type="PANTHER" id="PTHR11695">
    <property type="entry name" value="ALCOHOL DEHYDROGENASE RELATED"/>
    <property type="match status" value="1"/>
</dbReference>
<sequence length="341" mass="35369">MRRELVCLRPSVPAALQVRQTPLPEPGHGEVRVRVQATSVNPIDARRASGYGQRLLSLKGAGRFPLVLGNDLVGHVQALGAGATGFAVGERVFGLVGTGRRGGAHASHVVVPEAWLRPAPAGMAAAALAVLPYAFTTMWQAVRAAGLHPGNAAGRKVLVLGAAGALGRLSLQLLSSWGCSVTAVASAGSAAECQALGASMALERGPAVLGQLPDDFDVALNFASWDEDIALASRLGTTALGQATTVHPLLGHFDRLGWLKGALACQHDKQQVQAVVRQRCPTARYAWTIFKPDAQALDELATRVAATRISLPVGLCTGLEQADSAFAHVAAGRPGRAVLIP</sequence>
<protein>
    <submittedName>
        <fullName evidence="2">Alcohol dehydrogenase catalytic domain-containing protein</fullName>
    </submittedName>
</protein>
<dbReference type="SMART" id="SM00829">
    <property type="entry name" value="PKS_ER"/>
    <property type="match status" value="1"/>
</dbReference>
<dbReference type="Pfam" id="PF08240">
    <property type="entry name" value="ADH_N"/>
    <property type="match status" value="1"/>
</dbReference>
<feature type="domain" description="Enoyl reductase (ER)" evidence="1">
    <location>
        <begin position="11"/>
        <end position="339"/>
    </location>
</feature>
<dbReference type="RefSeq" id="WP_233388313.1">
    <property type="nucleotide sequence ID" value="NZ_JAJTWT010000001.1"/>
</dbReference>
<dbReference type="Gene3D" id="3.90.180.10">
    <property type="entry name" value="Medium-chain alcohol dehydrogenases, catalytic domain"/>
    <property type="match status" value="1"/>
</dbReference>
<dbReference type="InterPro" id="IPR020843">
    <property type="entry name" value="ER"/>
</dbReference>
<dbReference type="PANTHER" id="PTHR11695:SF294">
    <property type="entry name" value="RETICULON-4-INTERACTING PROTEIN 1, MITOCHONDRIAL"/>
    <property type="match status" value="1"/>
</dbReference>